<keyword evidence="2" id="KW-0472">Membrane</keyword>
<evidence type="ECO:0000256" key="2">
    <source>
        <dbReference type="SAM" id="Phobius"/>
    </source>
</evidence>
<accession>A0ABP8XPD8</accession>
<keyword evidence="2" id="KW-0812">Transmembrane</keyword>
<name>A0ABP8XPD8_9MICO</name>
<comment type="caution">
    <text evidence="3">The sequence shown here is derived from an EMBL/GenBank/DDBJ whole genome shotgun (WGS) entry which is preliminary data.</text>
</comment>
<feature type="transmembrane region" description="Helical" evidence="2">
    <location>
        <begin position="93"/>
        <end position="115"/>
    </location>
</feature>
<feature type="region of interest" description="Disordered" evidence="1">
    <location>
        <begin position="1"/>
        <end position="29"/>
    </location>
</feature>
<gene>
    <name evidence="3" type="ORF">GCM10025782_03910</name>
</gene>
<keyword evidence="4" id="KW-1185">Reference proteome</keyword>
<protein>
    <recommendedName>
        <fullName evidence="5">DUF485 domain-containing protein</fullName>
    </recommendedName>
</protein>
<evidence type="ECO:0000313" key="3">
    <source>
        <dbReference type="EMBL" id="GAA4711054.1"/>
    </source>
</evidence>
<reference evidence="4" key="1">
    <citation type="journal article" date="2019" name="Int. J. Syst. Evol. Microbiol.">
        <title>The Global Catalogue of Microorganisms (GCM) 10K type strain sequencing project: providing services to taxonomists for standard genome sequencing and annotation.</title>
        <authorList>
            <consortium name="The Broad Institute Genomics Platform"/>
            <consortium name="The Broad Institute Genome Sequencing Center for Infectious Disease"/>
            <person name="Wu L."/>
            <person name="Ma J."/>
        </authorList>
    </citation>
    <scope>NUCLEOTIDE SEQUENCE [LARGE SCALE GENOMIC DNA]</scope>
    <source>
        <strain evidence="4">JCM 18961</strain>
    </source>
</reference>
<evidence type="ECO:0000256" key="1">
    <source>
        <dbReference type="SAM" id="MobiDB-lite"/>
    </source>
</evidence>
<evidence type="ECO:0008006" key="5">
    <source>
        <dbReference type="Google" id="ProtNLM"/>
    </source>
</evidence>
<proteinExistence type="predicted"/>
<dbReference type="Proteomes" id="UP001500556">
    <property type="component" value="Unassembled WGS sequence"/>
</dbReference>
<keyword evidence="2" id="KW-1133">Transmembrane helix</keyword>
<dbReference type="EMBL" id="BAABLO010000001">
    <property type="protein sequence ID" value="GAA4711054.1"/>
    <property type="molecule type" value="Genomic_DNA"/>
</dbReference>
<organism evidence="3 4">
    <name type="scientific">Pedococcus ginsenosidimutans</name>
    <dbReference type="NCBI Taxonomy" id="490570"/>
    <lineage>
        <taxon>Bacteria</taxon>
        <taxon>Bacillati</taxon>
        <taxon>Actinomycetota</taxon>
        <taxon>Actinomycetes</taxon>
        <taxon>Micrococcales</taxon>
        <taxon>Intrasporangiaceae</taxon>
        <taxon>Pedococcus</taxon>
    </lineage>
</organism>
<sequence>MDADPAATPATPPPRVRVTSSRRDAPLRGDVRPLTREIDEQSNLGEVYMSGLMSAQLRLAGMVLAFGAVGLGGLPLLFLLVPATRTLEIGRIPLPWLVLGVVVYPVALVVARYYVRQSERIEAEFSAAVGRR</sequence>
<evidence type="ECO:0000313" key="4">
    <source>
        <dbReference type="Proteomes" id="UP001500556"/>
    </source>
</evidence>
<feature type="transmembrane region" description="Helical" evidence="2">
    <location>
        <begin position="59"/>
        <end position="81"/>
    </location>
</feature>